<dbReference type="InterPro" id="IPR058240">
    <property type="entry name" value="rSAM_sf"/>
</dbReference>
<keyword evidence="3" id="KW-0808">Transferase</keyword>
<keyword evidence="6" id="KW-0408">Iron</keyword>
<keyword evidence="5" id="KW-0479">Metal-binding</keyword>
<evidence type="ECO:0000313" key="10">
    <source>
        <dbReference type="EMBL" id="MBK1877618.1"/>
    </source>
</evidence>
<comment type="cofactor">
    <cofactor evidence="1">
        <name>[4Fe-4S] cluster</name>
        <dbReference type="ChEBI" id="CHEBI:49883"/>
    </cofactor>
</comment>
<evidence type="ECO:0000256" key="2">
    <source>
        <dbReference type="ARBA" id="ARBA00022603"/>
    </source>
</evidence>
<feature type="domain" description="B12-binding" evidence="8">
    <location>
        <begin position="76"/>
        <end position="148"/>
    </location>
</feature>
<evidence type="ECO:0000256" key="7">
    <source>
        <dbReference type="ARBA" id="ARBA00023014"/>
    </source>
</evidence>
<dbReference type="Proteomes" id="UP000617628">
    <property type="component" value="Unassembled WGS sequence"/>
</dbReference>
<dbReference type="SMART" id="SM00729">
    <property type="entry name" value="Elp3"/>
    <property type="match status" value="1"/>
</dbReference>
<evidence type="ECO:0000256" key="1">
    <source>
        <dbReference type="ARBA" id="ARBA00001966"/>
    </source>
</evidence>
<dbReference type="GO" id="GO:0005829">
    <property type="term" value="C:cytosol"/>
    <property type="evidence" value="ECO:0007669"/>
    <property type="project" value="TreeGrafter"/>
</dbReference>
<evidence type="ECO:0000313" key="11">
    <source>
        <dbReference type="Proteomes" id="UP000617628"/>
    </source>
</evidence>
<dbReference type="Pfam" id="PF13282">
    <property type="entry name" value="DUF4070"/>
    <property type="match status" value="1"/>
</dbReference>
<proteinExistence type="predicted"/>
<dbReference type="SFLD" id="SFLDG01082">
    <property type="entry name" value="B12-binding_domain_containing"/>
    <property type="match status" value="1"/>
</dbReference>
<dbReference type="PROSITE" id="PS51918">
    <property type="entry name" value="RADICAL_SAM"/>
    <property type="match status" value="1"/>
</dbReference>
<dbReference type="PANTHER" id="PTHR43409:SF7">
    <property type="entry name" value="BLL1977 PROTEIN"/>
    <property type="match status" value="1"/>
</dbReference>
<comment type="caution">
    <text evidence="10">The sequence shown here is derived from an EMBL/GenBank/DDBJ whole genome shotgun (WGS) entry which is preliminary data.</text>
</comment>
<dbReference type="InterPro" id="IPR051198">
    <property type="entry name" value="BchE-like"/>
</dbReference>
<dbReference type="InterPro" id="IPR025274">
    <property type="entry name" value="DUF4070"/>
</dbReference>
<keyword evidence="2" id="KW-0489">Methyltransferase</keyword>
<evidence type="ECO:0000256" key="3">
    <source>
        <dbReference type="ARBA" id="ARBA00022679"/>
    </source>
</evidence>
<dbReference type="AlphaFoldDB" id="A0A934RWH2"/>
<dbReference type="SFLD" id="SFLDG01123">
    <property type="entry name" value="methyltransferase_(Class_B)"/>
    <property type="match status" value="1"/>
</dbReference>
<dbReference type="SFLD" id="SFLDS00029">
    <property type="entry name" value="Radical_SAM"/>
    <property type="match status" value="1"/>
</dbReference>
<name>A0A934RWH2_9BACT</name>
<evidence type="ECO:0000256" key="4">
    <source>
        <dbReference type="ARBA" id="ARBA00022691"/>
    </source>
</evidence>
<protein>
    <submittedName>
        <fullName evidence="10">Radical SAM protein</fullName>
    </submittedName>
</protein>
<feature type="domain" description="Radical SAM core" evidence="9">
    <location>
        <begin position="171"/>
        <end position="388"/>
    </location>
</feature>
<keyword evidence="4" id="KW-0949">S-adenosyl-L-methionine</keyword>
<reference evidence="10" key="1">
    <citation type="submission" date="2021-01" db="EMBL/GenBank/DDBJ databases">
        <title>Modified the classification status of verrucomicrobia.</title>
        <authorList>
            <person name="Feng X."/>
        </authorList>
    </citation>
    <scope>NUCLEOTIDE SEQUENCE</scope>
    <source>
        <strain evidence="10">KCTC 13126</strain>
    </source>
</reference>
<evidence type="ECO:0000259" key="9">
    <source>
        <dbReference type="PROSITE" id="PS51918"/>
    </source>
</evidence>
<keyword evidence="7" id="KW-0411">Iron-sulfur</keyword>
<gene>
    <name evidence="10" type="ORF">JIN87_12140</name>
</gene>
<evidence type="ECO:0000256" key="5">
    <source>
        <dbReference type="ARBA" id="ARBA00022723"/>
    </source>
</evidence>
<evidence type="ECO:0000259" key="8">
    <source>
        <dbReference type="PROSITE" id="PS51332"/>
    </source>
</evidence>
<dbReference type="Gene3D" id="3.40.50.280">
    <property type="entry name" value="Cobalamin-binding domain"/>
    <property type="match status" value="1"/>
</dbReference>
<organism evidence="10 11">
    <name type="scientific">Pelagicoccus mobilis</name>
    <dbReference type="NCBI Taxonomy" id="415221"/>
    <lineage>
        <taxon>Bacteria</taxon>
        <taxon>Pseudomonadati</taxon>
        <taxon>Verrucomicrobiota</taxon>
        <taxon>Opitutia</taxon>
        <taxon>Puniceicoccales</taxon>
        <taxon>Pelagicoccaceae</taxon>
        <taxon>Pelagicoccus</taxon>
    </lineage>
</organism>
<dbReference type="Pfam" id="PF02310">
    <property type="entry name" value="B12-binding"/>
    <property type="match status" value="1"/>
</dbReference>
<evidence type="ECO:0000256" key="6">
    <source>
        <dbReference type="ARBA" id="ARBA00023004"/>
    </source>
</evidence>
<dbReference type="GO" id="GO:0046872">
    <property type="term" value="F:metal ion binding"/>
    <property type="evidence" value="ECO:0007669"/>
    <property type="project" value="UniProtKB-KW"/>
</dbReference>
<dbReference type="Gene3D" id="3.80.30.20">
    <property type="entry name" value="tm_1862 like domain"/>
    <property type="match status" value="1"/>
</dbReference>
<dbReference type="InterPro" id="IPR034466">
    <property type="entry name" value="Methyltransferase_Class_B"/>
</dbReference>
<dbReference type="RefSeq" id="WP_200355832.1">
    <property type="nucleotide sequence ID" value="NZ_JAENIL010000020.1"/>
</dbReference>
<dbReference type="Pfam" id="PF04055">
    <property type="entry name" value="Radical_SAM"/>
    <property type="match status" value="1"/>
</dbReference>
<sequence length="435" mass="49532">MKVAFVAMSGIRVFDEELLEIGLTVPGFVERSKTIASLPSLGLLTLAALTPDHWEMEYIEVDELETCGREKLLAFDLVAFSTFTARAFDAYALSGYLRSNGVKTVIGGLHASLCPEECGEHFDSVVAGEGELVWPVLLEDFEKGAMRDFYKAERAYDLGQSPIPRFDLLEVERYNRLTVQTTRGCPWECEFCAASIRLGGGYRCKPVDKVMQEIEVLKSIWPHPFIEFADDNTFANKRYGHALMDAMRGCGFRWFTETDVSIASDPKLLTKMKRAGCAQVLIGFEDPGDVSGLELKANWKSKQATRYLESIKRIQDHGITVNGCFVLGLDTHTPDVFERYWDFIRESNLFEVQLTFLTPFPGTPLYDRLAREGRLIHAEDWRRRTLFDICYQPKGMSVSQLRDGFIDLVSRVYDEEEVEQRRRRFCKAKMMADAC</sequence>
<dbReference type="InterPro" id="IPR023404">
    <property type="entry name" value="rSAM_horseshoe"/>
</dbReference>
<dbReference type="InterPro" id="IPR007197">
    <property type="entry name" value="rSAM"/>
</dbReference>
<dbReference type="CDD" id="cd01335">
    <property type="entry name" value="Radical_SAM"/>
    <property type="match status" value="1"/>
</dbReference>
<accession>A0A934RWH2</accession>
<dbReference type="EMBL" id="JAENIL010000020">
    <property type="protein sequence ID" value="MBK1877618.1"/>
    <property type="molecule type" value="Genomic_DNA"/>
</dbReference>
<keyword evidence="11" id="KW-1185">Reference proteome</keyword>
<dbReference type="SUPFAM" id="SSF102114">
    <property type="entry name" value="Radical SAM enzymes"/>
    <property type="match status" value="1"/>
</dbReference>
<dbReference type="PROSITE" id="PS51332">
    <property type="entry name" value="B12_BINDING"/>
    <property type="match status" value="1"/>
</dbReference>
<dbReference type="GO" id="GO:0031419">
    <property type="term" value="F:cobalamin binding"/>
    <property type="evidence" value="ECO:0007669"/>
    <property type="project" value="InterPro"/>
</dbReference>
<dbReference type="GO" id="GO:0003824">
    <property type="term" value="F:catalytic activity"/>
    <property type="evidence" value="ECO:0007669"/>
    <property type="project" value="InterPro"/>
</dbReference>
<dbReference type="InterPro" id="IPR006158">
    <property type="entry name" value="Cobalamin-bd"/>
</dbReference>
<dbReference type="GO" id="GO:0051539">
    <property type="term" value="F:4 iron, 4 sulfur cluster binding"/>
    <property type="evidence" value="ECO:0007669"/>
    <property type="project" value="UniProtKB-KW"/>
</dbReference>
<dbReference type="InterPro" id="IPR006638">
    <property type="entry name" value="Elp3/MiaA/NifB-like_rSAM"/>
</dbReference>
<dbReference type="PANTHER" id="PTHR43409">
    <property type="entry name" value="ANAEROBIC MAGNESIUM-PROTOPORPHYRIN IX MONOMETHYL ESTER CYCLASE-RELATED"/>
    <property type="match status" value="1"/>
</dbReference>